<dbReference type="EMBL" id="JAICCF010000006">
    <property type="protein sequence ID" value="MBW8688084.1"/>
    <property type="molecule type" value="Genomic_DNA"/>
</dbReference>
<evidence type="ECO:0000256" key="6">
    <source>
        <dbReference type="SAM" id="MobiDB-lite"/>
    </source>
</evidence>
<dbReference type="Pfam" id="PF07980">
    <property type="entry name" value="SusD_RagB"/>
    <property type="match status" value="1"/>
</dbReference>
<dbReference type="RefSeq" id="WP_220253404.1">
    <property type="nucleotide sequence ID" value="NZ_JAICCF010000006.1"/>
</dbReference>
<keyword evidence="4" id="KW-0472">Membrane</keyword>
<sequence length="537" mass="60813">MKNICLYLFVCVCIVTGCNKMLDEKVVSSVTDEFYNTPAGFTNMVNAGYAGLRSFYSTERGMTVTVFGTDTYTNGSDGDFKYTNQYTSQLDGRYPHLREIWNTFYQAINASNAAITRADKIPDIDSTVKRSGVAQARFCRANYHFILLQLFGAVPLRLTENTEIVTEAYRDPVPDIYNAIIADLHYAAQVLPAEQSEWGRATKPAAEHLLARVYLTRATSEAKGANDYDSAAAYAMKVINNYGMSLLPDVGQVWAQGKENNAETVWAVQYTTDVLYNSTDNNASRFFLMQYDVLGGMKRDLANGTPWKRFRPTKFLLDTLYADRVHDTRYEKFFTNVWYANAGSAKLKIGDTSVFMPGYDVPDAVIATKNYQLVPPRNYTERLYPSLNKFADALRPDNQASGVRPFIAYRLAEDYFIAAEALMYTGNRTKAIEYLNTVRMRAARVGATEEETTAHKEAMKLAESQLSIDLILDERGRELVGEQLRWFDLKRTNKLLERVRLHNPQGGPNIEPKHLLRPIPQDQIDRTSNEFPQNPGY</sequence>
<keyword evidence="5" id="KW-0998">Cell outer membrane</keyword>
<feature type="domain" description="RagB/SusD" evidence="7">
    <location>
        <begin position="263"/>
        <end position="537"/>
    </location>
</feature>
<dbReference type="PROSITE" id="PS51257">
    <property type="entry name" value="PROKAR_LIPOPROTEIN"/>
    <property type="match status" value="1"/>
</dbReference>
<evidence type="ECO:0000259" key="7">
    <source>
        <dbReference type="Pfam" id="PF07980"/>
    </source>
</evidence>
<accession>A0ABS7GK37</accession>
<comment type="similarity">
    <text evidence="2">Belongs to the SusD family.</text>
</comment>
<name>A0ABS7GK37_9BACT</name>
<dbReference type="InterPro" id="IPR033985">
    <property type="entry name" value="SusD-like_N"/>
</dbReference>
<dbReference type="Proteomes" id="UP000812961">
    <property type="component" value="Unassembled WGS sequence"/>
</dbReference>
<dbReference type="Gene3D" id="1.25.40.390">
    <property type="match status" value="1"/>
</dbReference>
<evidence type="ECO:0000313" key="9">
    <source>
        <dbReference type="EMBL" id="MBW8688084.1"/>
    </source>
</evidence>
<organism evidence="9 10">
    <name type="scientific">Chitinophaga rhizophila</name>
    <dbReference type="NCBI Taxonomy" id="2866212"/>
    <lineage>
        <taxon>Bacteria</taxon>
        <taxon>Pseudomonadati</taxon>
        <taxon>Bacteroidota</taxon>
        <taxon>Chitinophagia</taxon>
        <taxon>Chitinophagales</taxon>
        <taxon>Chitinophagaceae</taxon>
        <taxon>Chitinophaga</taxon>
    </lineage>
</organism>
<dbReference type="Pfam" id="PF14322">
    <property type="entry name" value="SusD-like_3"/>
    <property type="match status" value="1"/>
</dbReference>
<evidence type="ECO:0000256" key="5">
    <source>
        <dbReference type="ARBA" id="ARBA00023237"/>
    </source>
</evidence>
<evidence type="ECO:0000259" key="8">
    <source>
        <dbReference type="Pfam" id="PF14322"/>
    </source>
</evidence>
<gene>
    <name evidence="9" type="ORF">K1Y79_27355</name>
</gene>
<evidence type="ECO:0000256" key="2">
    <source>
        <dbReference type="ARBA" id="ARBA00006275"/>
    </source>
</evidence>
<reference evidence="9 10" key="1">
    <citation type="submission" date="2021-08" db="EMBL/GenBank/DDBJ databases">
        <title>The genome sequence of Chitinophaga sp. B61.</title>
        <authorList>
            <person name="Zhang X."/>
        </authorList>
    </citation>
    <scope>NUCLEOTIDE SEQUENCE [LARGE SCALE GENOMIC DNA]</scope>
    <source>
        <strain evidence="9 10">B61</strain>
    </source>
</reference>
<keyword evidence="3" id="KW-0732">Signal</keyword>
<evidence type="ECO:0000256" key="1">
    <source>
        <dbReference type="ARBA" id="ARBA00004442"/>
    </source>
</evidence>
<keyword evidence="10" id="KW-1185">Reference proteome</keyword>
<dbReference type="InterPro" id="IPR011990">
    <property type="entry name" value="TPR-like_helical_dom_sf"/>
</dbReference>
<evidence type="ECO:0000313" key="10">
    <source>
        <dbReference type="Proteomes" id="UP000812961"/>
    </source>
</evidence>
<protein>
    <submittedName>
        <fullName evidence="9">RagB/SusD family nutrient uptake outer membrane protein</fullName>
    </submittedName>
</protein>
<comment type="subcellular location">
    <subcellularLocation>
        <location evidence="1">Cell outer membrane</location>
    </subcellularLocation>
</comment>
<dbReference type="SUPFAM" id="SSF48452">
    <property type="entry name" value="TPR-like"/>
    <property type="match status" value="1"/>
</dbReference>
<feature type="region of interest" description="Disordered" evidence="6">
    <location>
        <begin position="502"/>
        <end position="537"/>
    </location>
</feature>
<evidence type="ECO:0000256" key="3">
    <source>
        <dbReference type="ARBA" id="ARBA00022729"/>
    </source>
</evidence>
<evidence type="ECO:0000256" key="4">
    <source>
        <dbReference type="ARBA" id="ARBA00023136"/>
    </source>
</evidence>
<proteinExistence type="inferred from homology"/>
<dbReference type="InterPro" id="IPR012944">
    <property type="entry name" value="SusD_RagB_dom"/>
</dbReference>
<comment type="caution">
    <text evidence="9">The sequence shown here is derived from an EMBL/GenBank/DDBJ whole genome shotgun (WGS) entry which is preliminary data.</text>
</comment>
<feature type="domain" description="SusD-like N-terminal" evidence="8">
    <location>
        <begin position="34"/>
        <end position="215"/>
    </location>
</feature>